<gene>
    <name evidence="2" type="ORF">NCTC13316_00709</name>
</gene>
<dbReference type="EMBL" id="UGOD01000001">
    <property type="protein sequence ID" value="STX50626.1"/>
    <property type="molecule type" value="Genomic_DNA"/>
</dbReference>
<sequence>MADTNFTNYSRFEFFKAKAQTETKVVSNEKESSVTDLFDEAANIITNNLGVLERQRSALEKILGRGLSQDAKKASQIANEATSDMTAVLNGAELTEQYELKSKQTDSIISTNSVEKQTESTDTQDNTSSKSFSF</sequence>
<evidence type="ECO:0000256" key="1">
    <source>
        <dbReference type="SAM" id="MobiDB-lite"/>
    </source>
</evidence>
<dbReference type="AlphaFoldDB" id="A0A378JH47"/>
<dbReference type="Proteomes" id="UP000254794">
    <property type="component" value="Unassembled WGS sequence"/>
</dbReference>
<reference evidence="2 3" key="1">
    <citation type="submission" date="2018-06" db="EMBL/GenBank/DDBJ databases">
        <authorList>
            <consortium name="Pathogen Informatics"/>
            <person name="Doyle S."/>
        </authorList>
    </citation>
    <scope>NUCLEOTIDE SEQUENCE [LARGE SCALE GENOMIC DNA]</scope>
    <source>
        <strain evidence="2 3">NCTC13316</strain>
    </source>
</reference>
<feature type="compositionally biased region" description="Polar residues" evidence="1">
    <location>
        <begin position="105"/>
        <end position="134"/>
    </location>
</feature>
<dbReference type="RefSeq" id="WP_115330331.1">
    <property type="nucleotide sequence ID" value="NZ_CAAAHP010000004.1"/>
</dbReference>
<keyword evidence="3" id="KW-1185">Reference proteome</keyword>
<accession>A0A378JH47</accession>
<evidence type="ECO:0000313" key="3">
    <source>
        <dbReference type="Proteomes" id="UP000254794"/>
    </source>
</evidence>
<protein>
    <submittedName>
        <fullName evidence="2">Uncharacterized protein</fullName>
    </submittedName>
</protein>
<organism evidence="2 3">
    <name type="scientific">Legionella busanensis</name>
    <dbReference type="NCBI Taxonomy" id="190655"/>
    <lineage>
        <taxon>Bacteria</taxon>
        <taxon>Pseudomonadati</taxon>
        <taxon>Pseudomonadota</taxon>
        <taxon>Gammaproteobacteria</taxon>
        <taxon>Legionellales</taxon>
        <taxon>Legionellaceae</taxon>
        <taxon>Legionella</taxon>
    </lineage>
</organism>
<proteinExistence type="predicted"/>
<evidence type="ECO:0000313" key="2">
    <source>
        <dbReference type="EMBL" id="STX50626.1"/>
    </source>
</evidence>
<name>A0A378JH47_9GAMM</name>
<feature type="region of interest" description="Disordered" evidence="1">
    <location>
        <begin position="102"/>
        <end position="134"/>
    </location>
</feature>